<keyword evidence="2" id="KW-1185">Reference proteome</keyword>
<dbReference type="RefSeq" id="WP_039688482.1">
    <property type="nucleotide sequence ID" value="NZ_CP009302.1"/>
</dbReference>
<evidence type="ECO:0000313" key="2">
    <source>
        <dbReference type="Proteomes" id="UP000031121"/>
    </source>
</evidence>
<name>A0A0A8B2J4_9ACTN</name>
<protein>
    <recommendedName>
        <fullName evidence="3">Phage portal protein</fullName>
    </recommendedName>
</protein>
<dbReference type="HOGENOM" id="CLU_058627_0_0_11"/>
<dbReference type="EMBL" id="CP009302">
    <property type="protein sequence ID" value="AJC11716.1"/>
    <property type="molecule type" value="Genomic_DNA"/>
</dbReference>
<gene>
    <name evidence="1" type="ORF">JI75_02555</name>
</gene>
<dbReference type="InterPro" id="IPR006944">
    <property type="entry name" value="Phage/GTA_portal"/>
</dbReference>
<dbReference type="AlphaFoldDB" id="A0A0A8B2J4"/>
<dbReference type="OrthoDB" id="3197370at2"/>
<sequence>MGIVRTLYDWLGNRLDDGETGDIIAIQATAAATHMVAFKVAVGYVSAAISKADFRVYRDGRLSEGDEWSYLWTVAPNDNETANKLVSDLVWDMYSKGRGLVVPRGGRLYRAEPDPPTRQNPLGADEYASLRVGSASIPGPVSASDLFVFDLGDPDVRGLVESMGSQYARLVSAASDSFVSDASRRYKMKIETAQGGTEEERRKYEEWAEKNLRAFFEGKNAVLPEFKGRELVEFDKATATRRTSDDFVRLRKDCFEAVANAMKMPTSMLYGNVNNFGQVHQSFLTFAVAPVASMMEHELTAKVFGFDGWRRGDRFSIDLSHVKHVDLLDAAQDAEKLVSSSLMSPDQVMTFLGLDPLNEEWSRRHYMTRNYSLAGEANSEGGEN</sequence>
<reference evidence="1 2" key="2">
    <citation type="journal article" date="2015" name="Genome Announc.">
        <title>Complete Genome Sequence of Coriobacteriaceae Strain 68-1-3, a Novel Mucus-Degrading Isolate from the Swine Intestinal Tract.</title>
        <authorList>
            <person name="Looft T."/>
            <person name="Bayles D.O."/>
            <person name="Alt D.P."/>
            <person name="Stanton T.B."/>
        </authorList>
    </citation>
    <scope>NUCLEOTIDE SEQUENCE [LARGE SCALE GENOMIC DNA]</scope>
    <source>
        <strain evidence="1 2">68-1-3</strain>
    </source>
</reference>
<evidence type="ECO:0000313" key="1">
    <source>
        <dbReference type="EMBL" id="AJC11716.1"/>
    </source>
</evidence>
<dbReference type="STRING" id="1531429.JI75_02555"/>
<accession>A0A0A8B2J4</accession>
<dbReference type="Proteomes" id="UP000031121">
    <property type="component" value="Chromosome"/>
</dbReference>
<dbReference type="KEGG" id="cbac:JI75_02555"/>
<reference evidence="2" key="1">
    <citation type="submission" date="2014-08" db="EMBL/GenBank/DDBJ databases">
        <title>Coriobacteriaceae sp. complete genome.</title>
        <authorList>
            <person name="Looft T."/>
            <person name="Bayles D.O."/>
            <person name="Stanton T.B."/>
        </authorList>
    </citation>
    <scope>NUCLEOTIDE SEQUENCE [LARGE SCALE GENOMIC DNA]</scope>
    <source>
        <strain evidence="2">68-1-3</strain>
    </source>
</reference>
<dbReference type="Pfam" id="PF04860">
    <property type="entry name" value="Phage_portal"/>
    <property type="match status" value="1"/>
</dbReference>
<proteinExistence type="predicted"/>
<organism evidence="1 2">
    <name type="scientific">Berryella intestinalis</name>
    <dbReference type="NCBI Taxonomy" id="1531429"/>
    <lineage>
        <taxon>Bacteria</taxon>
        <taxon>Bacillati</taxon>
        <taxon>Actinomycetota</taxon>
        <taxon>Coriobacteriia</taxon>
        <taxon>Eggerthellales</taxon>
        <taxon>Eggerthellaceae</taxon>
        <taxon>Berryella</taxon>
    </lineage>
</organism>
<evidence type="ECO:0008006" key="3">
    <source>
        <dbReference type="Google" id="ProtNLM"/>
    </source>
</evidence>